<dbReference type="Gene3D" id="3.90.180.10">
    <property type="entry name" value="Medium-chain alcohol dehydrogenases, catalytic domain"/>
    <property type="match status" value="1"/>
</dbReference>
<evidence type="ECO:0000256" key="1">
    <source>
        <dbReference type="ARBA" id="ARBA00023002"/>
    </source>
</evidence>
<dbReference type="InterPro" id="IPR036291">
    <property type="entry name" value="NAD(P)-bd_dom_sf"/>
</dbReference>
<accession>A0ABR4AAT5</accession>
<dbReference type="InterPro" id="IPR011032">
    <property type="entry name" value="GroES-like_sf"/>
</dbReference>
<evidence type="ECO:0000313" key="4">
    <source>
        <dbReference type="EMBL" id="KAL2042982.1"/>
    </source>
</evidence>
<dbReference type="Pfam" id="PF16884">
    <property type="entry name" value="ADH_N_2"/>
    <property type="match status" value="1"/>
</dbReference>
<keyword evidence="5" id="KW-1185">Reference proteome</keyword>
<evidence type="ECO:0000313" key="5">
    <source>
        <dbReference type="Proteomes" id="UP001590950"/>
    </source>
</evidence>
<keyword evidence="1" id="KW-0560">Oxidoreductase</keyword>
<evidence type="ECO:0000259" key="3">
    <source>
        <dbReference type="SMART" id="SM00829"/>
    </source>
</evidence>
<name>A0ABR4AAT5_9LECA</name>
<dbReference type="PANTHER" id="PTHR43205">
    <property type="entry name" value="PROSTAGLANDIN REDUCTASE"/>
    <property type="match status" value="1"/>
</dbReference>
<dbReference type="InterPro" id="IPR041694">
    <property type="entry name" value="ADH_N_2"/>
</dbReference>
<comment type="caution">
    <text evidence="4">The sequence shown here is derived from an EMBL/GenBank/DDBJ whole genome shotgun (WGS) entry which is preliminary data.</text>
</comment>
<feature type="compositionally biased region" description="Low complexity" evidence="2">
    <location>
        <begin position="12"/>
        <end position="27"/>
    </location>
</feature>
<proteinExistence type="predicted"/>
<sequence>MSTASSRLQKISQTLQPSTTSSTMSTPAKTKQWILTNKPTDLPQLSGPSATFTLENNDLPPLKDGQVLVKIRYISNDPAQRGWITKGIDPARLYVPPVSQGGVMRARAIAEVLESKAEKYKKGDRVLGSTGWAEYAVLDAQGLQAIQQIEGVSETHFLGAFGITGITAYYGIKIIARAGPGDTIVVSGAAGATGSMVVQIAKKMLGCKRVVGIAGTDKKCKWVEILGADVCLNYKKDSFKKDLIEATDGFVEVYFDNVGGEILDLMLTRMKKHGRVAACGAITDYNNNKPRGLTNWFEVVTNRIEIKGFIVLDFVDQGKAPEAIGEMVKALKEGKIVVGDENETVVDTKFEDVPKTWMMLFEGGNTGKLVTKLV</sequence>
<dbReference type="InterPro" id="IPR045010">
    <property type="entry name" value="MDR_fam"/>
</dbReference>
<dbReference type="SUPFAM" id="SSF50129">
    <property type="entry name" value="GroES-like"/>
    <property type="match status" value="1"/>
</dbReference>
<dbReference type="SUPFAM" id="SSF51735">
    <property type="entry name" value="NAD(P)-binding Rossmann-fold domains"/>
    <property type="match status" value="1"/>
</dbReference>
<dbReference type="CDD" id="cd05288">
    <property type="entry name" value="PGDH"/>
    <property type="match status" value="1"/>
</dbReference>
<dbReference type="SMART" id="SM00829">
    <property type="entry name" value="PKS_ER"/>
    <property type="match status" value="1"/>
</dbReference>
<dbReference type="Gene3D" id="3.40.50.720">
    <property type="entry name" value="NAD(P)-binding Rossmann-like Domain"/>
    <property type="match status" value="1"/>
</dbReference>
<dbReference type="EMBL" id="JBEFKJ010000012">
    <property type="protein sequence ID" value="KAL2042982.1"/>
    <property type="molecule type" value="Genomic_DNA"/>
</dbReference>
<dbReference type="Pfam" id="PF00107">
    <property type="entry name" value="ADH_zinc_N"/>
    <property type="match status" value="1"/>
</dbReference>
<feature type="domain" description="Enoyl reductase (ER)" evidence="3">
    <location>
        <begin position="47"/>
        <end position="338"/>
    </location>
</feature>
<dbReference type="PANTHER" id="PTHR43205:SF19">
    <property type="entry name" value="ENOYL REDUCTASE (ER) DOMAIN-CONTAINING PROTEIN"/>
    <property type="match status" value="1"/>
</dbReference>
<protein>
    <recommendedName>
        <fullName evidence="3">Enoyl reductase (ER) domain-containing protein</fullName>
    </recommendedName>
</protein>
<dbReference type="InterPro" id="IPR020843">
    <property type="entry name" value="ER"/>
</dbReference>
<dbReference type="InterPro" id="IPR013149">
    <property type="entry name" value="ADH-like_C"/>
</dbReference>
<feature type="compositionally biased region" description="Polar residues" evidence="2">
    <location>
        <begin position="1"/>
        <end position="11"/>
    </location>
</feature>
<dbReference type="Proteomes" id="UP001590950">
    <property type="component" value="Unassembled WGS sequence"/>
</dbReference>
<gene>
    <name evidence="4" type="ORF">N7G274_004040</name>
</gene>
<feature type="region of interest" description="Disordered" evidence="2">
    <location>
        <begin position="1"/>
        <end position="28"/>
    </location>
</feature>
<organism evidence="4 5">
    <name type="scientific">Stereocaulon virgatum</name>
    <dbReference type="NCBI Taxonomy" id="373712"/>
    <lineage>
        <taxon>Eukaryota</taxon>
        <taxon>Fungi</taxon>
        <taxon>Dikarya</taxon>
        <taxon>Ascomycota</taxon>
        <taxon>Pezizomycotina</taxon>
        <taxon>Lecanoromycetes</taxon>
        <taxon>OSLEUM clade</taxon>
        <taxon>Lecanoromycetidae</taxon>
        <taxon>Lecanorales</taxon>
        <taxon>Lecanorineae</taxon>
        <taxon>Stereocaulaceae</taxon>
        <taxon>Stereocaulon</taxon>
    </lineage>
</organism>
<reference evidence="4 5" key="1">
    <citation type="submission" date="2024-09" db="EMBL/GenBank/DDBJ databases">
        <title>Rethinking Asexuality: The Enigmatic Case of Functional Sexual Genes in Lepraria (Stereocaulaceae).</title>
        <authorList>
            <person name="Doellman M."/>
            <person name="Sun Y."/>
            <person name="Barcenas-Pena A."/>
            <person name="Lumbsch H.T."/>
            <person name="Grewe F."/>
        </authorList>
    </citation>
    <scope>NUCLEOTIDE SEQUENCE [LARGE SCALE GENOMIC DNA]</scope>
    <source>
        <strain evidence="4 5">Mercado 3170</strain>
    </source>
</reference>
<evidence type="ECO:0000256" key="2">
    <source>
        <dbReference type="SAM" id="MobiDB-lite"/>
    </source>
</evidence>